<protein>
    <submittedName>
        <fullName evidence="1">Uncharacterized protein</fullName>
    </submittedName>
</protein>
<evidence type="ECO:0000313" key="1">
    <source>
        <dbReference type="EMBL" id="GAG50880.1"/>
    </source>
</evidence>
<sequence length="83" mass="10033">MTQSKYKIQEGDYILSKYYQKECAIVKILDYNKDEHSYDYIYIYDSDKGIFNLVNGKIYTGYGQYLYNKERLMTKDEAMVYMI</sequence>
<gene>
    <name evidence="1" type="ORF">S01H1_75659</name>
</gene>
<proteinExistence type="predicted"/>
<reference evidence="1" key="1">
    <citation type="journal article" date="2014" name="Front. Microbiol.">
        <title>High frequency of phylogenetically diverse reductive dehalogenase-homologous genes in deep subseafloor sedimentary metagenomes.</title>
        <authorList>
            <person name="Kawai M."/>
            <person name="Futagami T."/>
            <person name="Toyoda A."/>
            <person name="Takaki Y."/>
            <person name="Nishi S."/>
            <person name="Hori S."/>
            <person name="Arai W."/>
            <person name="Tsubouchi T."/>
            <person name="Morono Y."/>
            <person name="Uchiyama I."/>
            <person name="Ito T."/>
            <person name="Fujiyama A."/>
            <person name="Inagaki F."/>
            <person name="Takami H."/>
        </authorList>
    </citation>
    <scope>NUCLEOTIDE SEQUENCE</scope>
    <source>
        <strain evidence="1">Expedition CK06-06</strain>
    </source>
</reference>
<name>X0Y529_9ZZZZ</name>
<dbReference type="AlphaFoldDB" id="X0Y529"/>
<accession>X0Y529</accession>
<organism evidence="1">
    <name type="scientific">marine sediment metagenome</name>
    <dbReference type="NCBI Taxonomy" id="412755"/>
    <lineage>
        <taxon>unclassified sequences</taxon>
        <taxon>metagenomes</taxon>
        <taxon>ecological metagenomes</taxon>
    </lineage>
</organism>
<dbReference type="EMBL" id="BARS01050716">
    <property type="protein sequence ID" value="GAG50880.1"/>
    <property type="molecule type" value="Genomic_DNA"/>
</dbReference>
<comment type="caution">
    <text evidence="1">The sequence shown here is derived from an EMBL/GenBank/DDBJ whole genome shotgun (WGS) entry which is preliminary data.</text>
</comment>